<accession>A0A5M6IMW7</accession>
<evidence type="ECO:0000313" key="2">
    <source>
        <dbReference type="Proteomes" id="UP000325255"/>
    </source>
</evidence>
<protein>
    <submittedName>
        <fullName evidence="1">Uncharacterized protein</fullName>
    </submittedName>
</protein>
<gene>
    <name evidence="1" type="ORF">F1189_23550</name>
</gene>
<name>A0A5M6IMW7_9PROT</name>
<dbReference type="RefSeq" id="WP_150043433.1">
    <property type="nucleotide sequence ID" value="NZ_VWPK01000047.1"/>
</dbReference>
<proteinExistence type="predicted"/>
<dbReference type="AlphaFoldDB" id="A0A5M6IMW7"/>
<keyword evidence="2" id="KW-1185">Reference proteome</keyword>
<reference evidence="1 2" key="1">
    <citation type="submission" date="2019-09" db="EMBL/GenBank/DDBJ databases">
        <title>Genome sequence of Rhodovastum atsumiense, a diverse member of the Acetobacteraceae family of non-sulfur purple photosynthetic bacteria.</title>
        <authorList>
            <person name="Meyer T."/>
            <person name="Kyndt J."/>
        </authorList>
    </citation>
    <scope>NUCLEOTIDE SEQUENCE [LARGE SCALE GENOMIC DNA]</scope>
    <source>
        <strain evidence="1 2">DSM 21279</strain>
    </source>
</reference>
<dbReference type="EMBL" id="VWPK01000047">
    <property type="protein sequence ID" value="KAA5609603.1"/>
    <property type="molecule type" value="Genomic_DNA"/>
</dbReference>
<sequence length="121" mass="11995">MTADEWAVFRQTAAARGVRPSDLARTMVLAAIRAPLAGPGAAASPDALAPLLARLEALAGTLGQHVAALGQLVPEAAAAGAEREDTRALLVDIGHAVGVLAGSLEPLDAADDPAAAFGPDA</sequence>
<dbReference type="OrthoDB" id="10013718at2"/>
<dbReference type="Proteomes" id="UP000325255">
    <property type="component" value="Unassembled WGS sequence"/>
</dbReference>
<evidence type="ECO:0000313" key="1">
    <source>
        <dbReference type="EMBL" id="KAA5609603.1"/>
    </source>
</evidence>
<comment type="caution">
    <text evidence="1">The sequence shown here is derived from an EMBL/GenBank/DDBJ whole genome shotgun (WGS) entry which is preliminary data.</text>
</comment>
<organism evidence="1 2">
    <name type="scientific">Rhodovastum atsumiense</name>
    <dbReference type="NCBI Taxonomy" id="504468"/>
    <lineage>
        <taxon>Bacteria</taxon>
        <taxon>Pseudomonadati</taxon>
        <taxon>Pseudomonadota</taxon>
        <taxon>Alphaproteobacteria</taxon>
        <taxon>Acetobacterales</taxon>
        <taxon>Acetobacteraceae</taxon>
        <taxon>Rhodovastum</taxon>
    </lineage>
</organism>